<dbReference type="SMART" id="SM00421">
    <property type="entry name" value="HTH_LUXR"/>
    <property type="match status" value="1"/>
</dbReference>
<organism evidence="6 7">
    <name type="scientific">Phenylobacterium montanum</name>
    <dbReference type="NCBI Taxonomy" id="2823693"/>
    <lineage>
        <taxon>Bacteria</taxon>
        <taxon>Pseudomonadati</taxon>
        <taxon>Pseudomonadota</taxon>
        <taxon>Alphaproteobacteria</taxon>
        <taxon>Caulobacterales</taxon>
        <taxon>Caulobacteraceae</taxon>
        <taxon>Phenylobacterium</taxon>
    </lineage>
</organism>
<protein>
    <submittedName>
        <fullName evidence="6">Response regulator transcription factor</fullName>
    </submittedName>
</protein>
<dbReference type="PRINTS" id="PR00038">
    <property type="entry name" value="HTHLUXR"/>
</dbReference>
<evidence type="ECO:0000259" key="5">
    <source>
        <dbReference type="PROSITE" id="PS50110"/>
    </source>
</evidence>
<evidence type="ECO:0000256" key="1">
    <source>
        <dbReference type="ARBA" id="ARBA00022553"/>
    </source>
</evidence>
<dbReference type="SMART" id="SM00448">
    <property type="entry name" value="REC"/>
    <property type="match status" value="1"/>
</dbReference>
<dbReference type="SUPFAM" id="SSF46894">
    <property type="entry name" value="C-terminal effector domain of the bipartite response regulators"/>
    <property type="match status" value="1"/>
</dbReference>
<dbReference type="GO" id="GO:0003677">
    <property type="term" value="F:DNA binding"/>
    <property type="evidence" value="ECO:0007669"/>
    <property type="project" value="UniProtKB-KW"/>
</dbReference>
<dbReference type="AlphaFoldDB" id="A0A975FW75"/>
<feature type="domain" description="HTH luxR-type" evidence="4">
    <location>
        <begin position="142"/>
        <end position="207"/>
    </location>
</feature>
<dbReference type="PANTHER" id="PTHR43214">
    <property type="entry name" value="TWO-COMPONENT RESPONSE REGULATOR"/>
    <property type="match status" value="1"/>
</dbReference>
<dbReference type="InterPro" id="IPR039420">
    <property type="entry name" value="WalR-like"/>
</dbReference>
<dbReference type="PROSITE" id="PS50110">
    <property type="entry name" value="RESPONSE_REGULATORY"/>
    <property type="match status" value="1"/>
</dbReference>
<dbReference type="Pfam" id="PF00196">
    <property type="entry name" value="GerE"/>
    <property type="match status" value="1"/>
</dbReference>
<proteinExistence type="predicted"/>
<feature type="modified residue" description="4-aspartylphosphate" evidence="3">
    <location>
        <position position="56"/>
    </location>
</feature>
<evidence type="ECO:0000256" key="3">
    <source>
        <dbReference type="PROSITE-ProRule" id="PRU00169"/>
    </source>
</evidence>
<dbReference type="RefSeq" id="WP_211935995.1">
    <property type="nucleotide sequence ID" value="NZ_CP073078.1"/>
</dbReference>
<dbReference type="SUPFAM" id="SSF52172">
    <property type="entry name" value="CheY-like"/>
    <property type="match status" value="1"/>
</dbReference>
<dbReference type="Proteomes" id="UP000676409">
    <property type="component" value="Chromosome"/>
</dbReference>
<name>A0A975FW75_9CAUL</name>
<evidence type="ECO:0000313" key="7">
    <source>
        <dbReference type="Proteomes" id="UP000676409"/>
    </source>
</evidence>
<keyword evidence="2" id="KW-0238">DNA-binding</keyword>
<dbReference type="Gene3D" id="3.40.50.2300">
    <property type="match status" value="1"/>
</dbReference>
<dbReference type="KEGG" id="caul:KCG34_12580"/>
<keyword evidence="1 3" id="KW-0597">Phosphoprotein</keyword>
<gene>
    <name evidence="6" type="ORF">KCG34_12580</name>
</gene>
<dbReference type="InterPro" id="IPR001789">
    <property type="entry name" value="Sig_transdc_resp-reg_receiver"/>
</dbReference>
<evidence type="ECO:0000256" key="2">
    <source>
        <dbReference type="ARBA" id="ARBA00023125"/>
    </source>
</evidence>
<accession>A0A975FW75</accession>
<feature type="domain" description="Response regulatory" evidence="5">
    <location>
        <begin position="5"/>
        <end position="121"/>
    </location>
</feature>
<dbReference type="CDD" id="cd17535">
    <property type="entry name" value="REC_NarL-like"/>
    <property type="match status" value="1"/>
</dbReference>
<dbReference type="CDD" id="cd06170">
    <property type="entry name" value="LuxR_C_like"/>
    <property type="match status" value="1"/>
</dbReference>
<dbReference type="InterPro" id="IPR011006">
    <property type="entry name" value="CheY-like_superfamily"/>
</dbReference>
<dbReference type="EMBL" id="CP073078">
    <property type="protein sequence ID" value="QUD85943.1"/>
    <property type="molecule type" value="Genomic_DNA"/>
</dbReference>
<dbReference type="Pfam" id="PF00072">
    <property type="entry name" value="Response_reg"/>
    <property type="match status" value="1"/>
</dbReference>
<dbReference type="InterPro" id="IPR016032">
    <property type="entry name" value="Sig_transdc_resp-reg_C-effctor"/>
</dbReference>
<dbReference type="PROSITE" id="PS50043">
    <property type="entry name" value="HTH_LUXR_2"/>
    <property type="match status" value="1"/>
</dbReference>
<dbReference type="GO" id="GO:0006355">
    <property type="term" value="P:regulation of DNA-templated transcription"/>
    <property type="evidence" value="ECO:0007669"/>
    <property type="project" value="InterPro"/>
</dbReference>
<keyword evidence="7" id="KW-1185">Reference proteome</keyword>
<dbReference type="PANTHER" id="PTHR43214:SF43">
    <property type="entry name" value="TWO-COMPONENT RESPONSE REGULATOR"/>
    <property type="match status" value="1"/>
</dbReference>
<reference evidence="6" key="1">
    <citation type="submission" date="2021-04" db="EMBL/GenBank/DDBJ databases">
        <title>The complete genome sequence of Caulobacter sp. S6.</title>
        <authorList>
            <person name="Tang Y."/>
            <person name="Ouyang W."/>
            <person name="Liu Q."/>
            <person name="Huang B."/>
            <person name="Guo Z."/>
            <person name="Lei P."/>
        </authorList>
    </citation>
    <scope>NUCLEOTIDE SEQUENCE</scope>
    <source>
        <strain evidence="6">S6</strain>
    </source>
</reference>
<dbReference type="InterPro" id="IPR000792">
    <property type="entry name" value="Tscrpt_reg_LuxR_C"/>
</dbReference>
<evidence type="ECO:0000313" key="6">
    <source>
        <dbReference type="EMBL" id="QUD85943.1"/>
    </source>
</evidence>
<dbReference type="GO" id="GO:0000160">
    <property type="term" value="P:phosphorelay signal transduction system"/>
    <property type="evidence" value="ECO:0007669"/>
    <property type="project" value="InterPro"/>
</dbReference>
<sequence length="212" mass="22682">MSEIRVALADDHPIVLAGLKALVESTPDMSLVGEAVDGQAALELIRQTLPDVAVIDVSMPKLNGFGLAKAVAEQCPEVRVLVLTVHEDRAYLDQLLQCGVRGYLLKRSAAEDLIHAVRAVMAGGLYVDPAMASKLLSAAKTPGAATSELSSREEAVLRLTARGFSSKEAAAKLLLSIKTVETYKARGVEKLGLHSRAEIVRYGARHGWLDET</sequence>
<dbReference type="InterPro" id="IPR058245">
    <property type="entry name" value="NreC/VraR/RcsB-like_REC"/>
</dbReference>
<evidence type="ECO:0000259" key="4">
    <source>
        <dbReference type="PROSITE" id="PS50043"/>
    </source>
</evidence>